<keyword evidence="5" id="KW-0443">Lipid metabolism</keyword>
<keyword evidence="2" id="KW-0677">Repeat</keyword>
<sequence length="1250" mass="139524">MSWGLGWKRSSEIFHLTLDHGDTGDNADDTLPPSPPTQHPTLPTENRPSSNDLGFRIDLEWSAGDDEEQVALRLQSQLMVALPPPQDTILVDFRQRVDHEDEELVGVEMKVIKRREPLRVVTMYKAAGSGQQTDGIGVLTRLLRSNFAPSSGVKDGLSGFTEHWNNVTILNIRGCGLSALPVELMKLSLLEKLYLDNNKLSQLPPELGDLKYLKVLRVDNNVLVSVPVELRQCVMLVELSLEHNKLVRPLLDFRAMSELQVLRLYGNPLEFLPEILPLNNLRHLSLANIRIEATENLRSVNVQIETDNSSYFSASRHKLSSFFSLIFRFSSCHHPLLASALAKIMQDQNNRLATIKEENAVRQLISMISSDNRHVVKQACSALSSLASDVSLAMQLIKSDILQPIESVLKSSGEEELISVLQVMVTLAFASDSVAQKMLKKDVLKSLKALCAHKNTEVQRLALLVVGNLAFCLENRRMLVQSESLRELLLRLTVAPEPRVNKAAARALAILGENESLRRAIKGKPVNLYLLSLRLRKMKLQLGEKLDQLYKSSSQSFRVFVHGSKHSADQFERLLKEMCADEDGNLLIESAVKKVPKVFVVSTLVSVMPAQPFIFRNYQYPVGTPEMPSGLAESPAFSSIGTNSSVSQRGNHRHAFMGSCKHQIWEAIRASSAAPYYLVDYSDDVSRWQDGAIVANNPTIFAIREAQLLWPDTRIDCLVSIGCCTVPTKIRKGGWRYFDTGQALIESACSVERVEETMDTLIPLLPEMHYFRFNPVDERCAMELDETDPAIWLKLEAATEEYIQKNNQVFQNVCERLLSKSVQDEKLSEKLKNGSITNSKFSNAALDDSPSLGWRRMVLLVESAHNLDSGKTVNHAQALEAFCIRNRIKLSHANQFSRFSKAKPTFPTPFTSPLLTGSFPSSPLVYSPEGGFQRLGRIDLVPPLSLDSYSTGKANASSPKSLLGSWQPSIHVQSLNEKLQDLSQVGIIHLALQNDSTGLILSWQNDVFVVAEPGELADKFLRSVKQSLSIMMRDHNRKDVYSLSKVTSVSDLIAHWRQFEVGGILHRYIGSQTQVMEDNQEIGAYMFRRTVPAIHLTSEDVRWMVGAWRDRIVICTGKCSPAPSLIKAFLDSGAKAVIASSIEPPDAESVAQHGAGEYGDFQNGKFVIGDEDAEDTDIEPPSPTSDWEDSDAERARALDLNEDDEEELSRFVRLLYDMLFREGATVNAALSHAMNSHPKLRFICHLPTMP</sequence>
<keyword evidence="4" id="KW-0442">Lipid degradation</keyword>
<keyword evidence="12" id="KW-1185">Reference proteome</keyword>
<proteinExistence type="predicted"/>
<evidence type="ECO:0000259" key="10">
    <source>
        <dbReference type="PROSITE" id="PS51635"/>
    </source>
</evidence>
<dbReference type="EMBL" id="JADCNL010000008">
    <property type="protein sequence ID" value="KAG0470908.1"/>
    <property type="molecule type" value="Genomic_DNA"/>
</dbReference>
<evidence type="ECO:0000256" key="8">
    <source>
        <dbReference type="PROSITE-ProRule" id="PRU01161"/>
    </source>
</evidence>
<dbReference type="OrthoDB" id="504708at2759"/>
<dbReference type="InterPro" id="IPR001611">
    <property type="entry name" value="Leu-rich_rpt"/>
</dbReference>
<dbReference type="Proteomes" id="UP000636800">
    <property type="component" value="Unassembled WGS sequence"/>
</dbReference>
<evidence type="ECO:0000313" key="12">
    <source>
        <dbReference type="Proteomes" id="UP000636800"/>
    </source>
</evidence>
<dbReference type="PROSITE" id="PS50176">
    <property type="entry name" value="ARM_REPEAT"/>
    <property type="match status" value="1"/>
</dbReference>
<evidence type="ECO:0000256" key="6">
    <source>
        <dbReference type="ARBA" id="ARBA00025642"/>
    </source>
</evidence>
<comment type="caution">
    <text evidence="8">Lacks conserved residue(s) required for the propagation of feature annotation.</text>
</comment>
<dbReference type="InterPro" id="IPR002641">
    <property type="entry name" value="PNPLA_dom"/>
</dbReference>
<gene>
    <name evidence="11" type="ORF">HPP92_017608</name>
</gene>
<feature type="repeat" description="ARM" evidence="7">
    <location>
        <begin position="359"/>
        <end position="389"/>
    </location>
</feature>
<dbReference type="InterPro" id="IPR016024">
    <property type="entry name" value="ARM-type_fold"/>
</dbReference>
<dbReference type="SUPFAM" id="SSF48371">
    <property type="entry name" value="ARM repeat"/>
    <property type="match status" value="1"/>
</dbReference>
<dbReference type="GO" id="GO:0016020">
    <property type="term" value="C:membrane"/>
    <property type="evidence" value="ECO:0007669"/>
    <property type="project" value="TreeGrafter"/>
</dbReference>
<comment type="function">
    <text evidence="6">Possesses non-specific lipolytic acyl hydrolase (LAH) activity. Hydrolyzes phospholipids as well as galactolipids. May play a role in disease resistance.</text>
</comment>
<dbReference type="GO" id="GO:0006631">
    <property type="term" value="P:fatty acid metabolic process"/>
    <property type="evidence" value="ECO:0007669"/>
    <property type="project" value="TreeGrafter"/>
</dbReference>
<reference evidence="11 12" key="1">
    <citation type="journal article" date="2020" name="Nat. Food">
        <title>A phased Vanilla planifolia genome enables genetic improvement of flavour and production.</title>
        <authorList>
            <person name="Hasing T."/>
            <person name="Tang H."/>
            <person name="Brym M."/>
            <person name="Khazi F."/>
            <person name="Huang T."/>
            <person name="Chambers A.H."/>
        </authorList>
    </citation>
    <scope>NUCLEOTIDE SEQUENCE [LARGE SCALE GENOMIC DNA]</scope>
    <source>
        <tissue evidence="11">Leaf</tissue>
    </source>
</reference>
<dbReference type="Pfam" id="PF13855">
    <property type="entry name" value="LRR_8"/>
    <property type="match status" value="1"/>
</dbReference>
<dbReference type="InterPro" id="IPR032675">
    <property type="entry name" value="LRR_dom_sf"/>
</dbReference>
<protein>
    <recommendedName>
        <fullName evidence="10">PNPLA domain-containing protein</fullName>
    </recommendedName>
</protein>
<evidence type="ECO:0000313" key="11">
    <source>
        <dbReference type="EMBL" id="KAG0470908.1"/>
    </source>
</evidence>
<organism evidence="11 12">
    <name type="scientific">Vanilla planifolia</name>
    <name type="common">Vanilla</name>
    <dbReference type="NCBI Taxonomy" id="51239"/>
    <lineage>
        <taxon>Eukaryota</taxon>
        <taxon>Viridiplantae</taxon>
        <taxon>Streptophyta</taxon>
        <taxon>Embryophyta</taxon>
        <taxon>Tracheophyta</taxon>
        <taxon>Spermatophyta</taxon>
        <taxon>Magnoliopsida</taxon>
        <taxon>Liliopsida</taxon>
        <taxon>Asparagales</taxon>
        <taxon>Orchidaceae</taxon>
        <taxon>Vanilloideae</taxon>
        <taxon>Vanilleae</taxon>
        <taxon>Vanilla</taxon>
    </lineage>
</organism>
<dbReference type="InterPro" id="IPR003591">
    <property type="entry name" value="Leu-rich_rpt_typical-subtyp"/>
</dbReference>
<feature type="short sequence motif" description="DGA/G" evidence="8">
    <location>
        <begin position="690"/>
        <end position="692"/>
    </location>
</feature>
<feature type="domain" description="PNPLA" evidence="10">
    <location>
        <begin position="469"/>
        <end position="703"/>
    </location>
</feature>
<dbReference type="SMART" id="SM00185">
    <property type="entry name" value="ARM"/>
    <property type="match status" value="3"/>
</dbReference>
<keyword evidence="1" id="KW-0433">Leucine-rich repeat</keyword>
<dbReference type="Gene3D" id="3.40.1090.10">
    <property type="entry name" value="Cytosolic phospholipase A2 catalytic domain"/>
    <property type="match status" value="1"/>
</dbReference>
<evidence type="ECO:0000256" key="3">
    <source>
        <dbReference type="ARBA" id="ARBA00022801"/>
    </source>
</evidence>
<keyword evidence="3" id="KW-0378">Hydrolase</keyword>
<dbReference type="GO" id="GO:0004620">
    <property type="term" value="F:phospholipase activity"/>
    <property type="evidence" value="ECO:0007669"/>
    <property type="project" value="TreeGrafter"/>
</dbReference>
<dbReference type="Gene3D" id="1.25.10.10">
    <property type="entry name" value="Leucine-rich Repeat Variant"/>
    <property type="match status" value="1"/>
</dbReference>
<evidence type="ECO:0000256" key="7">
    <source>
        <dbReference type="PROSITE-ProRule" id="PRU00259"/>
    </source>
</evidence>
<evidence type="ECO:0000256" key="5">
    <source>
        <dbReference type="ARBA" id="ARBA00023098"/>
    </source>
</evidence>
<dbReference type="PROSITE" id="PS51450">
    <property type="entry name" value="LRR"/>
    <property type="match status" value="1"/>
</dbReference>
<evidence type="ECO:0000256" key="9">
    <source>
        <dbReference type="SAM" id="MobiDB-lite"/>
    </source>
</evidence>
<comment type="caution">
    <text evidence="11">The sequence shown here is derived from an EMBL/GenBank/DDBJ whole genome shotgun (WGS) entry which is preliminary data.</text>
</comment>
<name>A0A835QGB0_VANPL</name>
<dbReference type="AlphaFoldDB" id="A0A835QGB0"/>
<accession>A0A835QGB0</accession>
<dbReference type="PANTHER" id="PTHR24185">
    <property type="entry name" value="CALCIUM-INDEPENDENT PHOSPHOLIPASE A2-GAMMA"/>
    <property type="match status" value="1"/>
</dbReference>
<feature type="region of interest" description="Disordered" evidence="9">
    <location>
        <begin position="18"/>
        <end position="53"/>
    </location>
</feature>
<dbReference type="SUPFAM" id="SSF52058">
    <property type="entry name" value="L domain-like"/>
    <property type="match status" value="1"/>
</dbReference>
<dbReference type="InterPro" id="IPR000225">
    <property type="entry name" value="Armadillo"/>
</dbReference>
<feature type="region of interest" description="Disordered" evidence="9">
    <location>
        <begin position="1172"/>
        <end position="1191"/>
    </location>
</feature>
<dbReference type="InterPro" id="IPR016035">
    <property type="entry name" value="Acyl_Trfase/lysoPLipase"/>
</dbReference>
<dbReference type="SMART" id="SM00369">
    <property type="entry name" value="LRR_TYP"/>
    <property type="match status" value="3"/>
</dbReference>
<dbReference type="PANTHER" id="PTHR24185:SF1">
    <property type="entry name" value="CALCIUM-INDEPENDENT PHOSPHOLIPASE A2-GAMMA"/>
    <property type="match status" value="1"/>
</dbReference>
<evidence type="ECO:0000256" key="4">
    <source>
        <dbReference type="ARBA" id="ARBA00022963"/>
    </source>
</evidence>
<evidence type="ECO:0000256" key="1">
    <source>
        <dbReference type="ARBA" id="ARBA00022614"/>
    </source>
</evidence>
<dbReference type="PROSITE" id="PS51635">
    <property type="entry name" value="PNPLA"/>
    <property type="match status" value="1"/>
</dbReference>
<dbReference type="Gene3D" id="3.80.10.10">
    <property type="entry name" value="Ribonuclease Inhibitor"/>
    <property type="match status" value="1"/>
</dbReference>
<dbReference type="SUPFAM" id="SSF52151">
    <property type="entry name" value="FabD/lysophospholipase-like"/>
    <property type="match status" value="1"/>
</dbReference>
<dbReference type="Pfam" id="PF00514">
    <property type="entry name" value="Arm"/>
    <property type="match status" value="1"/>
</dbReference>
<dbReference type="InterPro" id="IPR011989">
    <property type="entry name" value="ARM-like"/>
</dbReference>
<dbReference type="GO" id="GO:0016042">
    <property type="term" value="P:lipid catabolic process"/>
    <property type="evidence" value="ECO:0007669"/>
    <property type="project" value="UniProtKB-KW"/>
</dbReference>
<evidence type="ECO:0000256" key="2">
    <source>
        <dbReference type="ARBA" id="ARBA00022737"/>
    </source>
</evidence>